<evidence type="ECO:0000256" key="1">
    <source>
        <dbReference type="SAM" id="Coils"/>
    </source>
</evidence>
<sequence length="177" mass="20348">MRPSEEMALGNHFNETMTNSYMSYSRGDDVGKTLPRRKTPTPVSVEYSMVQQYGTVGRSHSQPPHDNFSPALPRPMPNLATEYNQKMQYELDMMKRDPTQEEMELRIKQLEQQNMMIESELQGLKMLMNSASATTPDLYTSSQYAASRNTFKDYVNSQNLVNAPNDLYKYAVAFFDT</sequence>
<gene>
    <name evidence="2" type="ORF">Ciccas_014009</name>
</gene>
<keyword evidence="3" id="KW-1185">Reference proteome</keyword>
<name>A0ABD2PKJ7_9PLAT</name>
<organism evidence="2 3">
    <name type="scientific">Cichlidogyrus casuarinus</name>
    <dbReference type="NCBI Taxonomy" id="1844966"/>
    <lineage>
        <taxon>Eukaryota</taxon>
        <taxon>Metazoa</taxon>
        <taxon>Spiralia</taxon>
        <taxon>Lophotrochozoa</taxon>
        <taxon>Platyhelminthes</taxon>
        <taxon>Monogenea</taxon>
        <taxon>Monopisthocotylea</taxon>
        <taxon>Dactylogyridea</taxon>
        <taxon>Ancyrocephalidae</taxon>
        <taxon>Cichlidogyrus</taxon>
    </lineage>
</organism>
<proteinExistence type="predicted"/>
<keyword evidence="1" id="KW-0175">Coiled coil</keyword>
<evidence type="ECO:0000313" key="2">
    <source>
        <dbReference type="EMBL" id="KAL3307473.1"/>
    </source>
</evidence>
<accession>A0ABD2PKJ7</accession>
<protein>
    <submittedName>
        <fullName evidence="2">Uncharacterized protein</fullName>
    </submittedName>
</protein>
<feature type="coiled-coil region" evidence="1">
    <location>
        <begin position="100"/>
        <end position="127"/>
    </location>
</feature>
<reference evidence="2 3" key="1">
    <citation type="submission" date="2024-11" db="EMBL/GenBank/DDBJ databases">
        <title>Adaptive evolution of stress response genes in parasites aligns with host niche diversity.</title>
        <authorList>
            <person name="Hahn C."/>
            <person name="Resl P."/>
        </authorList>
    </citation>
    <scope>NUCLEOTIDE SEQUENCE [LARGE SCALE GENOMIC DNA]</scope>
    <source>
        <strain evidence="2">EGGRZ-B1_66</strain>
        <tissue evidence="2">Body</tissue>
    </source>
</reference>
<dbReference type="EMBL" id="JBJKFK010007267">
    <property type="protein sequence ID" value="KAL3307473.1"/>
    <property type="molecule type" value="Genomic_DNA"/>
</dbReference>
<comment type="caution">
    <text evidence="2">The sequence shown here is derived from an EMBL/GenBank/DDBJ whole genome shotgun (WGS) entry which is preliminary data.</text>
</comment>
<dbReference type="Proteomes" id="UP001626550">
    <property type="component" value="Unassembled WGS sequence"/>
</dbReference>
<evidence type="ECO:0000313" key="3">
    <source>
        <dbReference type="Proteomes" id="UP001626550"/>
    </source>
</evidence>
<dbReference type="AlphaFoldDB" id="A0ABD2PKJ7"/>